<evidence type="ECO:0000256" key="1">
    <source>
        <dbReference type="SAM" id="MobiDB-lite"/>
    </source>
</evidence>
<feature type="signal peptide" evidence="2">
    <location>
        <begin position="1"/>
        <end position="17"/>
    </location>
</feature>
<feature type="region of interest" description="Disordered" evidence="1">
    <location>
        <begin position="75"/>
        <end position="171"/>
    </location>
</feature>
<feature type="chain" id="PRO_5016287121" evidence="2">
    <location>
        <begin position="18"/>
        <end position="350"/>
    </location>
</feature>
<feature type="compositionally biased region" description="Pro residues" evidence="1">
    <location>
        <begin position="81"/>
        <end position="93"/>
    </location>
</feature>
<keyword evidence="2" id="KW-0732">Signal</keyword>
<feature type="compositionally biased region" description="Polar residues" evidence="1">
    <location>
        <begin position="152"/>
        <end position="162"/>
    </location>
</feature>
<organism evidence="3 4">
    <name type="scientific">Meira miltonrushii</name>
    <dbReference type="NCBI Taxonomy" id="1280837"/>
    <lineage>
        <taxon>Eukaryota</taxon>
        <taxon>Fungi</taxon>
        <taxon>Dikarya</taxon>
        <taxon>Basidiomycota</taxon>
        <taxon>Ustilaginomycotina</taxon>
        <taxon>Exobasidiomycetes</taxon>
        <taxon>Exobasidiales</taxon>
        <taxon>Brachybasidiaceae</taxon>
        <taxon>Meira</taxon>
    </lineage>
</organism>
<dbReference type="Proteomes" id="UP000245771">
    <property type="component" value="Unassembled WGS sequence"/>
</dbReference>
<feature type="compositionally biased region" description="Basic residues" evidence="1">
    <location>
        <begin position="262"/>
        <end position="273"/>
    </location>
</feature>
<feature type="compositionally biased region" description="Basic and acidic residues" evidence="1">
    <location>
        <begin position="316"/>
        <end position="341"/>
    </location>
</feature>
<feature type="compositionally biased region" description="Basic and acidic residues" evidence="1">
    <location>
        <begin position="136"/>
        <end position="149"/>
    </location>
</feature>
<name>A0A316V5Q2_9BASI</name>
<feature type="region of interest" description="Disordered" evidence="1">
    <location>
        <begin position="248"/>
        <end position="350"/>
    </location>
</feature>
<sequence length="350" mass="41109">MAFFMAMFTAMQHLCVGNMAIEPDPNFQQLKMWKRARTPYPHSPTHSSSSVEVYSPVRSTGHIYQDAYYDPFASHHDPTRWTPPPSSPIPDRPTSPIRTTSEKSVSKPKRKYTRKSSTIRKEQNNDEEQAIGKTTMKKEKKEPLIDKRKMTLTRSESSQPTKLKQEQNFKRYEELTNKPADQLEKEEYEFVRKYERTSKRRASHRRYYIDFLAKRASTSSDVDFSTEQASMSPSSMYHDAYYDPFSIEHHGEPTIYPPEKKGNKRKRSRSSKKSSKDSCNTPAGTGDTQNAQEKPKPRRKRNLKQEKIRSKRYYQNHKEEMKAKSRDNYHRRMKAEGKESIGVKYPRFPK</sequence>
<evidence type="ECO:0000313" key="3">
    <source>
        <dbReference type="EMBL" id="PWN32907.1"/>
    </source>
</evidence>
<keyword evidence="4" id="KW-1185">Reference proteome</keyword>
<proteinExistence type="predicted"/>
<dbReference type="GeneID" id="37022892"/>
<accession>A0A316V5Q2</accession>
<feature type="compositionally biased region" description="Polar residues" evidence="1">
    <location>
        <begin position="277"/>
        <end position="292"/>
    </location>
</feature>
<dbReference type="RefSeq" id="XP_025353209.1">
    <property type="nucleotide sequence ID" value="XM_025501111.1"/>
</dbReference>
<dbReference type="InParanoid" id="A0A316V5Q2"/>
<gene>
    <name evidence="3" type="ORF">FA14DRAFT_181581</name>
</gene>
<feature type="compositionally biased region" description="Basic residues" evidence="1">
    <location>
        <begin position="106"/>
        <end position="118"/>
    </location>
</feature>
<dbReference type="EMBL" id="KZ819605">
    <property type="protein sequence ID" value="PWN32907.1"/>
    <property type="molecule type" value="Genomic_DNA"/>
</dbReference>
<evidence type="ECO:0000313" key="4">
    <source>
        <dbReference type="Proteomes" id="UP000245771"/>
    </source>
</evidence>
<evidence type="ECO:0000256" key="2">
    <source>
        <dbReference type="SAM" id="SignalP"/>
    </source>
</evidence>
<protein>
    <submittedName>
        <fullName evidence="3">Uncharacterized protein</fullName>
    </submittedName>
</protein>
<reference evidence="3 4" key="1">
    <citation type="journal article" date="2018" name="Mol. Biol. Evol.">
        <title>Broad Genomic Sampling Reveals a Smut Pathogenic Ancestry of the Fungal Clade Ustilaginomycotina.</title>
        <authorList>
            <person name="Kijpornyongpan T."/>
            <person name="Mondo S.J."/>
            <person name="Barry K."/>
            <person name="Sandor L."/>
            <person name="Lee J."/>
            <person name="Lipzen A."/>
            <person name="Pangilinan J."/>
            <person name="LaButti K."/>
            <person name="Hainaut M."/>
            <person name="Henrissat B."/>
            <person name="Grigoriev I.V."/>
            <person name="Spatafora J.W."/>
            <person name="Aime M.C."/>
        </authorList>
    </citation>
    <scope>NUCLEOTIDE SEQUENCE [LARGE SCALE GENOMIC DNA]</scope>
    <source>
        <strain evidence="3 4">MCA 3882</strain>
    </source>
</reference>
<dbReference type="AlphaFoldDB" id="A0A316V5Q2"/>